<organism evidence="4 5">
    <name type="scientific">Colletotrichum higginsianum</name>
    <dbReference type="NCBI Taxonomy" id="80884"/>
    <lineage>
        <taxon>Eukaryota</taxon>
        <taxon>Fungi</taxon>
        <taxon>Dikarya</taxon>
        <taxon>Ascomycota</taxon>
        <taxon>Pezizomycotina</taxon>
        <taxon>Sordariomycetes</taxon>
        <taxon>Hypocreomycetidae</taxon>
        <taxon>Glomerellales</taxon>
        <taxon>Glomerellaceae</taxon>
        <taxon>Colletotrichum</taxon>
        <taxon>Colletotrichum destructivum species complex</taxon>
    </lineage>
</organism>
<dbReference type="EMBL" id="MWPZ01000012">
    <property type="protein sequence ID" value="TIC90339.1"/>
    <property type="molecule type" value="Genomic_DNA"/>
</dbReference>
<dbReference type="Proteomes" id="UP000305883">
    <property type="component" value="Unassembled WGS sequence"/>
</dbReference>
<dbReference type="FunFam" id="3.40.33.10:FF:000010">
    <property type="entry name" value="Predicted protein"/>
    <property type="match status" value="1"/>
</dbReference>
<dbReference type="PRINTS" id="PR00838">
    <property type="entry name" value="V5ALLERGEN"/>
</dbReference>
<evidence type="ECO:0000256" key="1">
    <source>
        <dbReference type="SAM" id="MobiDB-lite"/>
    </source>
</evidence>
<dbReference type="SUPFAM" id="SSF55797">
    <property type="entry name" value="PR-1-like"/>
    <property type="match status" value="1"/>
</dbReference>
<keyword evidence="2" id="KW-0732">Signal</keyword>
<dbReference type="InterPro" id="IPR014044">
    <property type="entry name" value="CAP_dom"/>
</dbReference>
<evidence type="ECO:0000256" key="2">
    <source>
        <dbReference type="SAM" id="SignalP"/>
    </source>
</evidence>
<dbReference type="PANTHER" id="PTHR10334">
    <property type="entry name" value="CYSTEINE-RICH SECRETORY PROTEIN-RELATED"/>
    <property type="match status" value="1"/>
</dbReference>
<dbReference type="AlphaFoldDB" id="A0A4T0VEK1"/>
<sequence>MHFSASTALGLGLLAAHAAAIVVPVKKDVGLSLPVTVTVTDAPLPVTVTITTPVTVTATVSISVTAGSNSTTSGANSTTISSTTSVTSTTPITTTTVLSIAVSTAVPATSAVPTTPETPETPETPTTPSTAGLTADQQRALDLHNTYRAEVGSPPLTWDAGLAESAQAWANHLTTVGSLVHDTNTGGQGENLALQSGGTNTYYANGVQRWLNEKSLYDGQPIRREGTPNYQDYGHYTQAVWKSTTKVGLALATDAKGTAYVVARYSPAGNFIGQMPY</sequence>
<dbReference type="InterPro" id="IPR035940">
    <property type="entry name" value="CAP_sf"/>
</dbReference>
<evidence type="ECO:0000313" key="4">
    <source>
        <dbReference type="EMBL" id="TIC90339.1"/>
    </source>
</evidence>
<dbReference type="Gene3D" id="3.40.33.10">
    <property type="entry name" value="CAP"/>
    <property type="match status" value="1"/>
</dbReference>
<gene>
    <name evidence="4" type="ORF">CH35J_012137</name>
</gene>
<dbReference type="Pfam" id="PF00188">
    <property type="entry name" value="CAP"/>
    <property type="match status" value="1"/>
</dbReference>
<dbReference type="OrthoDB" id="43654at2759"/>
<evidence type="ECO:0000313" key="5">
    <source>
        <dbReference type="Proteomes" id="UP000305883"/>
    </source>
</evidence>
<evidence type="ECO:0000259" key="3">
    <source>
        <dbReference type="SMART" id="SM00198"/>
    </source>
</evidence>
<feature type="region of interest" description="Disordered" evidence="1">
    <location>
        <begin position="107"/>
        <end position="132"/>
    </location>
</feature>
<comment type="caution">
    <text evidence="4">The sequence shown here is derived from an EMBL/GenBank/DDBJ whole genome shotgun (WGS) entry which is preliminary data.</text>
</comment>
<dbReference type="SMART" id="SM00198">
    <property type="entry name" value="SCP"/>
    <property type="match status" value="1"/>
</dbReference>
<accession>A0A4T0VEK1</accession>
<protein>
    <submittedName>
        <fullName evidence="4">Pathogenesis-related protein 1B</fullName>
    </submittedName>
</protein>
<dbReference type="InterPro" id="IPR001283">
    <property type="entry name" value="CRISP-related"/>
</dbReference>
<name>A0A4T0VEK1_9PEZI</name>
<reference evidence="4 5" key="1">
    <citation type="journal article" date="2019" name="Genome Biol. Evol.">
        <title>Genomic Plasticity Mediated by Transposable Elements in the Plant Pathogenic Fungus Colletotrichum higginsianum.</title>
        <authorList>
            <person name="Tsushima A."/>
            <person name="Gan P."/>
            <person name="Kumakura N."/>
            <person name="Narusaka M."/>
            <person name="Takano Y."/>
            <person name="Narusaka Y."/>
            <person name="Shirasu K."/>
        </authorList>
    </citation>
    <scope>NUCLEOTIDE SEQUENCE [LARGE SCALE GENOMIC DNA]</scope>
    <source>
        <strain evidence="4 5">MAFF305635-RFP</strain>
    </source>
</reference>
<feature type="signal peptide" evidence="2">
    <location>
        <begin position="1"/>
        <end position="20"/>
    </location>
</feature>
<dbReference type="InterPro" id="IPR002413">
    <property type="entry name" value="V5_allergen-like"/>
</dbReference>
<feature type="domain" description="SCP" evidence="3">
    <location>
        <begin position="135"/>
        <end position="273"/>
    </location>
</feature>
<dbReference type="PRINTS" id="PR00837">
    <property type="entry name" value="V5TPXLIKE"/>
</dbReference>
<proteinExistence type="predicted"/>
<dbReference type="CDD" id="cd05382">
    <property type="entry name" value="CAP_GAPR1-like"/>
    <property type="match status" value="1"/>
</dbReference>
<feature type="region of interest" description="Disordered" evidence="1">
    <location>
        <begin position="67"/>
        <end position="87"/>
    </location>
</feature>
<feature type="chain" id="PRO_5020551818" evidence="2">
    <location>
        <begin position="21"/>
        <end position="277"/>
    </location>
</feature>
<dbReference type="InterPro" id="IPR034113">
    <property type="entry name" value="SCP_GAPR1-like"/>
</dbReference>
<feature type="compositionally biased region" description="Low complexity" evidence="1">
    <location>
        <begin position="107"/>
        <end position="131"/>
    </location>
</feature>